<dbReference type="RefSeq" id="WP_275844197.1">
    <property type="nucleotide sequence ID" value="NZ_CP135996.1"/>
</dbReference>
<dbReference type="KEGG" id="carl:PXC00_13245"/>
<protein>
    <submittedName>
        <fullName evidence="4">Germination protein YpeB</fullName>
    </submittedName>
</protein>
<feature type="domain" description="Sporulation protein YpeB N-terminal" evidence="3">
    <location>
        <begin position="31"/>
        <end position="156"/>
    </location>
</feature>
<reference evidence="5" key="3">
    <citation type="submission" date="2024-06" db="EMBL/GenBank/DDBJ databases">
        <authorList>
            <person name="Zeng C."/>
        </authorList>
    </citation>
    <scope>NUCLEOTIDE SEQUENCE [LARGE SCALE GENOMIC DNA]</scope>
    <source>
        <strain evidence="5">ZCY20-5</strain>
    </source>
</reference>
<dbReference type="InterPro" id="IPR048402">
    <property type="entry name" value="YpeB_N"/>
</dbReference>
<feature type="chain" id="PRO_5041701718" evidence="1">
    <location>
        <begin position="29"/>
        <end position="423"/>
    </location>
</feature>
<accession>A0AA97DAQ3</accession>
<evidence type="ECO:0000259" key="3">
    <source>
        <dbReference type="Pfam" id="PF20769"/>
    </source>
</evidence>
<dbReference type="NCBIfam" id="TIGR02889">
    <property type="entry name" value="spore_YpeB"/>
    <property type="match status" value="1"/>
</dbReference>
<evidence type="ECO:0000313" key="4">
    <source>
        <dbReference type="EMBL" id="WOC32138.1"/>
    </source>
</evidence>
<dbReference type="Pfam" id="PF14620">
    <property type="entry name" value="YPEB_PepSY1-2"/>
    <property type="match status" value="1"/>
</dbReference>
<proteinExistence type="predicted"/>
<dbReference type="GO" id="GO:0009847">
    <property type="term" value="P:spore germination"/>
    <property type="evidence" value="ECO:0007669"/>
    <property type="project" value="InterPro"/>
</dbReference>
<name>A0AA97DAQ3_9FIRM</name>
<reference evidence="5" key="2">
    <citation type="submission" date="2024-06" db="EMBL/GenBank/DDBJ databases">
        <title>Caproicibacterium argilliputei sp. nov, a novel caproic acid producing anaerobic bacterium isolated from pit mud.</title>
        <authorList>
            <person name="Zeng C."/>
        </authorList>
    </citation>
    <scope>NUCLEOTIDE SEQUENCE [LARGE SCALE GENOMIC DNA]</scope>
    <source>
        <strain evidence="5">ZCY20-5</strain>
    </source>
</reference>
<evidence type="ECO:0000259" key="2">
    <source>
        <dbReference type="Pfam" id="PF14620"/>
    </source>
</evidence>
<dbReference type="AlphaFoldDB" id="A0AA97DAQ3"/>
<dbReference type="EMBL" id="CP135996">
    <property type="protein sequence ID" value="WOC32138.1"/>
    <property type="molecule type" value="Genomic_DNA"/>
</dbReference>
<reference evidence="4 5" key="1">
    <citation type="submission" date="2024-06" db="EMBL/GenBank/DDBJ databases">
        <title>Caproicibacterium argilliputei sp. nov, a novel caproic acid producing anaerobic bacterium isolated from pit mud.</title>
        <authorList>
            <person name="Xia S."/>
        </authorList>
    </citation>
    <scope>NUCLEOTIDE SEQUENCE [LARGE SCALE GENOMIC DNA]</scope>
    <source>
        <strain evidence="4 5">ZCY20-5</strain>
    </source>
</reference>
<sequence length="423" mass="46352">MKKKQIVMAVIAVAAVITAGAFTVRSMAAEKAAKRDLQYTYNRAYSDLRDCVDNISTTLDKSIYANTATQQNGLAARLMRETSLAKEALSTLPITDDTMSNVSKYITQVGDFSMTLSSRVSAGGKITDAEYKTIEQLHTYATKLSQSLTSVKPDYSSPNVAKQFKQTAEDFTDFPSLIYDGPFSDHIGRKSPRCLQNKKDIEQGNAKVIAAKCLGIPTDKLTHIADTAGGLPTYNFSTGTIRISVTKKGGMVVSMENSREITSEKIDAKAAQQKAEAYLAKQGYKNMLPSYWIKTDGRILFNFAYQDGDVRCYPDLIKVGVALDTGEIVSLGANGYVMNHTTRNFDTPKYDKAQAQANVSTRLKVNSGRLALIPTEGLNEVLCWEFNCTGSGNDRVLVYINCQTGMEQQIMIVQPSDTGTLVK</sequence>
<dbReference type="Pfam" id="PF20769">
    <property type="entry name" value="YPEB_N"/>
    <property type="match status" value="1"/>
</dbReference>
<dbReference type="Proteomes" id="UP001300604">
    <property type="component" value="Chromosome"/>
</dbReference>
<feature type="domain" description="Sporulation protein YpeB PepSY1 and PepSY2" evidence="2">
    <location>
        <begin position="161"/>
        <end position="345"/>
    </location>
</feature>
<feature type="signal peptide" evidence="1">
    <location>
        <begin position="1"/>
        <end position="28"/>
    </location>
</feature>
<keyword evidence="1" id="KW-0732">Signal</keyword>
<gene>
    <name evidence="4" type="primary">ypeB</name>
    <name evidence="4" type="ORF">PXC00_13245</name>
</gene>
<organism evidence="4 5">
    <name type="scientific">Caproicibacterium argilliputei</name>
    <dbReference type="NCBI Taxonomy" id="3030016"/>
    <lineage>
        <taxon>Bacteria</taxon>
        <taxon>Bacillati</taxon>
        <taxon>Bacillota</taxon>
        <taxon>Clostridia</taxon>
        <taxon>Eubacteriales</taxon>
        <taxon>Oscillospiraceae</taxon>
        <taxon>Caproicibacterium</taxon>
    </lineage>
</organism>
<keyword evidence="5" id="KW-1185">Reference proteome</keyword>
<evidence type="ECO:0000256" key="1">
    <source>
        <dbReference type="SAM" id="SignalP"/>
    </source>
</evidence>
<dbReference type="InterPro" id="IPR014239">
    <property type="entry name" value="YpeB_PepSY1-2"/>
</dbReference>
<evidence type="ECO:0000313" key="5">
    <source>
        <dbReference type="Proteomes" id="UP001300604"/>
    </source>
</evidence>